<feature type="transmembrane region" description="Helical" evidence="1">
    <location>
        <begin position="12"/>
        <end position="32"/>
    </location>
</feature>
<accession>A0A926NDK0</accession>
<evidence type="ECO:0000313" key="4">
    <source>
        <dbReference type="Proteomes" id="UP000626844"/>
    </source>
</evidence>
<gene>
    <name evidence="3" type="ORF">IC621_14820</name>
</gene>
<feature type="transmembrane region" description="Helical" evidence="1">
    <location>
        <begin position="428"/>
        <end position="453"/>
    </location>
</feature>
<dbReference type="InterPro" id="IPR010656">
    <property type="entry name" value="DctM"/>
</dbReference>
<evidence type="ECO:0000256" key="1">
    <source>
        <dbReference type="SAM" id="Phobius"/>
    </source>
</evidence>
<feature type="transmembrane region" description="Helical" evidence="1">
    <location>
        <begin position="364"/>
        <end position="383"/>
    </location>
</feature>
<feature type="transmembrane region" description="Helical" evidence="1">
    <location>
        <begin position="170"/>
        <end position="193"/>
    </location>
</feature>
<feature type="transmembrane region" description="Helical" evidence="1">
    <location>
        <begin position="67"/>
        <end position="85"/>
    </location>
</feature>
<dbReference type="AlphaFoldDB" id="A0A926NDK0"/>
<organism evidence="3 4">
    <name type="scientific">Metabacillus arenae</name>
    <dbReference type="NCBI Taxonomy" id="2771434"/>
    <lineage>
        <taxon>Bacteria</taxon>
        <taxon>Bacillati</taxon>
        <taxon>Bacillota</taxon>
        <taxon>Bacilli</taxon>
        <taxon>Bacillales</taxon>
        <taxon>Bacillaceae</taxon>
        <taxon>Metabacillus</taxon>
    </lineage>
</organism>
<keyword evidence="1" id="KW-0812">Transmembrane</keyword>
<dbReference type="Proteomes" id="UP000626844">
    <property type="component" value="Unassembled WGS sequence"/>
</dbReference>
<feature type="transmembrane region" description="Helical" evidence="1">
    <location>
        <begin position="522"/>
        <end position="539"/>
    </location>
</feature>
<dbReference type="NCBIfam" id="TIGR02123">
    <property type="entry name" value="TRAP_fused"/>
    <property type="match status" value="1"/>
</dbReference>
<keyword evidence="1" id="KW-1133">Transmembrane helix</keyword>
<sequence>MRIFKGKFGVAFTIFAIITLVFHVYTAFFGTFEPRVQRSIHLLLLLPLAFLVFPFRRNGDKSEKPTYLDWLLTILSFLPSLYIYLNSDQLNLRIEQVDEVSLTQIILGTLMVVLVIEACRRAVSFAFSIVIVFFLLYMFIAPYLPGMFNARSISYDRIIELLYLSSGEGVYGFLTGISSNTLFVFIAFAAIMLRTGVGQYLMDISVLLTGKYRGGPAKIAVLSSGLYGSISGSSVADVYSTGSFSVPLMKKIGYPSTKAGAIEAVSSAGGPLMPPIMGAGAFVMAEMTGTPYTEIIKAAILSAIIYYIGILATVHFEAVSLKIGKTPNEWNVGLKNILKRIPFVVPFVVMLSFLFTGFSPGKSAVYGIIGCLLTWVVMSWKNLNFKDIIAGINYAVKGSIVIASALAGAGMIVAVLNQTGAALAMGTIITKYSFGMIGLALFLIMLVTLILGAGIPTTPAYIITATVAASALSAFGVPTLVAHFFVFYFAILADITPPVGVTAFAAANIAESPPMKTALMTPRFAFAGFVVPFVFVMSPELLMLEGSSVGSILYVFISTIISVITLAAVVVGTLFTKLSLVKRMTLLLITIISLSNVTAVSIIGIGLVIVFIVLDYLQYKRANTVYSEDQRIIEGG</sequence>
<dbReference type="RefSeq" id="WP_191159107.1">
    <property type="nucleotide sequence ID" value="NZ_JACXAI010000019.1"/>
</dbReference>
<feature type="transmembrane region" description="Helical" evidence="1">
    <location>
        <begin position="460"/>
        <end position="481"/>
    </location>
</feature>
<feature type="domain" description="TRAP C4-dicarboxylate transport system permease DctM subunit" evidence="2">
    <location>
        <begin position="110"/>
        <end position="543"/>
    </location>
</feature>
<dbReference type="Pfam" id="PF06808">
    <property type="entry name" value="DctM"/>
    <property type="match status" value="1"/>
</dbReference>
<evidence type="ECO:0000259" key="2">
    <source>
        <dbReference type="Pfam" id="PF06808"/>
    </source>
</evidence>
<dbReference type="PANTHER" id="PTHR43849:SF2">
    <property type="entry name" value="BLL3936 PROTEIN"/>
    <property type="match status" value="1"/>
</dbReference>
<comment type="caution">
    <text evidence="3">The sequence shown here is derived from an EMBL/GenBank/DDBJ whole genome shotgun (WGS) entry which is preliminary data.</text>
</comment>
<feature type="transmembrane region" description="Helical" evidence="1">
    <location>
        <begin position="487"/>
        <end position="510"/>
    </location>
</feature>
<dbReference type="PANTHER" id="PTHR43849">
    <property type="entry name" value="BLL3936 PROTEIN"/>
    <property type="match status" value="1"/>
</dbReference>
<dbReference type="EMBL" id="JACXAI010000019">
    <property type="protein sequence ID" value="MBD1381509.1"/>
    <property type="molecule type" value="Genomic_DNA"/>
</dbReference>
<feature type="transmembrane region" description="Helical" evidence="1">
    <location>
        <begin position="337"/>
        <end position="358"/>
    </location>
</feature>
<dbReference type="InterPro" id="IPR011853">
    <property type="entry name" value="TRAP_DctM-Dct_fused"/>
</dbReference>
<feature type="transmembrane region" description="Helical" evidence="1">
    <location>
        <begin position="123"/>
        <end position="144"/>
    </location>
</feature>
<feature type="transmembrane region" description="Helical" evidence="1">
    <location>
        <begin position="551"/>
        <end position="575"/>
    </location>
</feature>
<evidence type="ECO:0000313" key="3">
    <source>
        <dbReference type="EMBL" id="MBD1381509.1"/>
    </source>
</evidence>
<feature type="transmembrane region" description="Helical" evidence="1">
    <location>
        <begin position="395"/>
        <end position="416"/>
    </location>
</feature>
<keyword evidence="1" id="KW-0472">Membrane</keyword>
<feature type="transmembrane region" description="Helical" evidence="1">
    <location>
        <begin position="295"/>
        <end position="316"/>
    </location>
</feature>
<protein>
    <submittedName>
        <fullName evidence="3">TRAP transporter fused permease subunit</fullName>
    </submittedName>
</protein>
<keyword evidence="4" id="KW-1185">Reference proteome</keyword>
<feature type="transmembrane region" description="Helical" evidence="1">
    <location>
        <begin position="587"/>
        <end position="614"/>
    </location>
</feature>
<name>A0A926NDK0_9BACI</name>
<reference evidence="3" key="1">
    <citation type="submission" date="2020-09" db="EMBL/GenBank/DDBJ databases">
        <title>A novel bacterium of genus Bacillus, isolated from South China Sea.</title>
        <authorList>
            <person name="Huang H."/>
            <person name="Mo K."/>
            <person name="Hu Y."/>
        </authorList>
    </citation>
    <scope>NUCLEOTIDE SEQUENCE</scope>
    <source>
        <strain evidence="3">IB182487</strain>
    </source>
</reference>
<feature type="transmembrane region" description="Helical" evidence="1">
    <location>
        <begin position="259"/>
        <end position="283"/>
    </location>
</feature>
<feature type="transmembrane region" description="Helical" evidence="1">
    <location>
        <begin position="38"/>
        <end position="55"/>
    </location>
</feature>
<proteinExistence type="predicted"/>
<feature type="transmembrane region" description="Helical" evidence="1">
    <location>
        <begin position="100"/>
        <end position="116"/>
    </location>
</feature>